<accession>X0WQ40</accession>
<dbReference type="NCBIfam" id="TIGR03831">
    <property type="entry name" value="YgiT_finger"/>
    <property type="match status" value="1"/>
</dbReference>
<evidence type="ECO:0000259" key="1">
    <source>
        <dbReference type="PROSITE" id="PS50943"/>
    </source>
</evidence>
<protein>
    <recommendedName>
        <fullName evidence="1">HTH cro/C1-type domain-containing protein</fullName>
    </recommendedName>
</protein>
<dbReference type="Pfam" id="PF13451">
    <property type="entry name" value="zf_Tbcl"/>
    <property type="match status" value="1"/>
</dbReference>
<dbReference type="NCBIfam" id="TIGR03830">
    <property type="entry name" value="CxxCG_CxxCG_HTH"/>
    <property type="match status" value="1"/>
</dbReference>
<dbReference type="SMART" id="SM00530">
    <property type="entry name" value="HTH_XRE"/>
    <property type="match status" value="1"/>
</dbReference>
<feature type="non-terminal residue" evidence="2">
    <location>
        <position position="145"/>
    </location>
</feature>
<dbReference type="InterPro" id="IPR001387">
    <property type="entry name" value="Cro/C1-type_HTH"/>
</dbReference>
<dbReference type="InterPro" id="IPR022453">
    <property type="entry name" value="Znf_MqsA-type"/>
</dbReference>
<dbReference type="Gene3D" id="1.10.260.40">
    <property type="entry name" value="lambda repressor-like DNA-binding domains"/>
    <property type="match status" value="1"/>
</dbReference>
<dbReference type="InterPro" id="IPR010982">
    <property type="entry name" value="Lambda_DNA-bd_dom_sf"/>
</dbReference>
<dbReference type="SUPFAM" id="SSF47413">
    <property type="entry name" value="lambda repressor-like DNA-binding domains"/>
    <property type="match status" value="1"/>
</dbReference>
<dbReference type="InterPro" id="IPR022452">
    <property type="entry name" value="MqsA"/>
</dbReference>
<dbReference type="PROSITE" id="PS50943">
    <property type="entry name" value="HTH_CROC1"/>
    <property type="match status" value="1"/>
</dbReference>
<comment type="caution">
    <text evidence="2">The sequence shown here is derived from an EMBL/GenBank/DDBJ whole genome shotgun (WGS) entry which is preliminary data.</text>
</comment>
<dbReference type="InterPro" id="IPR025306">
    <property type="entry name" value="Zn-bnd_dom_prob"/>
</dbReference>
<dbReference type="GO" id="GO:0003677">
    <property type="term" value="F:DNA binding"/>
    <property type="evidence" value="ECO:0007669"/>
    <property type="project" value="InterPro"/>
</dbReference>
<dbReference type="Pfam" id="PF01381">
    <property type="entry name" value="HTH_3"/>
    <property type="match status" value="1"/>
</dbReference>
<evidence type="ECO:0000313" key="2">
    <source>
        <dbReference type="EMBL" id="GAG33084.1"/>
    </source>
</evidence>
<name>X0WQ40_9ZZZZ</name>
<feature type="domain" description="HTH cro/C1-type" evidence="1">
    <location>
        <begin position="78"/>
        <end position="114"/>
    </location>
</feature>
<dbReference type="AlphaFoldDB" id="X0WQ40"/>
<proteinExistence type="predicted"/>
<reference evidence="2" key="1">
    <citation type="journal article" date="2014" name="Front. Microbiol.">
        <title>High frequency of phylogenetically diverse reductive dehalogenase-homologous genes in deep subseafloor sedimentary metagenomes.</title>
        <authorList>
            <person name="Kawai M."/>
            <person name="Futagami T."/>
            <person name="Toyoda A."/>
            <person name="Takaki Y."/>
            <person name="Nishi S."/>
            <person name="Hori S."/>
            <person name="Arai W."/>
            <person name="Tsubouchi T."/>
            <person name="Morono Y."/>
            <person name="Uchiyama I."/>
            <person name="Ito T."/>
            <person name="Fujiyama A."/>
            <person name="Inagaki F."/>
            <person name="Takami H."/>
        </authorList>
    </citation>
    <scope>NUCLEOTIDE SEQUENCE</scope>
    <source>
        <strain evidence="2">Expedition CK06-06</strain>
    </source>
</reference>
<dbReference type="EMBL" id="BARS01045470">
    <property type="protein sequence ID" value="GAG33084.1"/>
    <property type="molecule type" value="Genomic_DNA"/>
</dbReference>
<dbReference type="CDD" id="cd00093">
    <property type="entry name" value="HTH_XRE"/>
    <property type="match status" value="1"/>
</dbReference>
<organism evidence="2">
    <name type="scientific">marine sediment metagenome</name>
    <dbReference type="NCBI Taxonomy" id="412755"/>
    <lineage>
        <taxon>unclassified sequences</taxon>
        <taxon>metagenomes</taxon>
        <taxon>ecological metagenomes</taxon>
    </lineage>
</organism>
<gene>
    <name evidence="2" type="ORF">S01H1_68559</name>
</gene>
<sequence length="145" mass="17044">MSSKQKCPNCGSKDIFVAREEHKFLESGLDNITLLNVEIKRCTNCREKVVSIPVPNQLLKVIGEQIILKPNKLSGREIRFLRKNIYLKIQEFAQIIGVHRGTVSRWENRNFKPTPVEDRLIRMVYAQYAKVDESIRKRLEEMFRK</sequence>